<reference evidence="1" key="1">
    <citation type="submission" date="2022-07" db="EMBL/GenBank/DDBJ databases">
        <title>Draft genome sequence of Zalerion maritima ATCC 34329, a (micro)plastics degrading marine fungus.</title>
        <authorList>
            <person name="Paco A."/>
            <person name="Goncalves M.F.M."/>
            <person name="Rocha-Santos T.A.P."/>
            <person name="Alves A."/>
        </authorList>
    </citation>
    <scope>NUCLEOTIDE SEQUENCE</scope>
    <source>
        <strain evidence="1">ATCC 34329</strain>
    </source>
</reference>
<protein>
    <submittedName>
        <fullName evidence="1">Uncharacterized protein</fullName>
    </submittedName>
</protein>
<organism evidence="1 2">
    <name type="scientific">Zalerion maritima</name>
    <dbReference type="NCBI Taxonomy" id="339359"/>
    <lineage>
        <taxon>Eukaryota</taxon>
        <taxon>Fungi</taxon>
        <taxon>Dikarya</taxon>
        <taxon>Ascomycota</taxon>
        <taxon>Pezizomycotina</taxon>
        <taxon>Sordariomycetes</taxon>
        <taxon>Lulworthiomycetidae</taxon>
        <taxon>Lulworthiales</taxon>
        <taxon>Lulworthiaceae</taxon>
        <taxon>Zalerion</taxon>
    </lineage>
</organism>
<accession>A0AAD5RR11</accession>
<evidence type="ECO:0000313" key="1">
    <source>
        <dbReference type="EMBL" id="KAJ2901451.1"/>
    </source>
</evidence>
<dbReference type="AlphaFoldDB" id="A0AAD5RR11"/>
<name>A0AAD5RR11_9PEZI</name>
<proteinExistence type="predicted"/>
<keyword evidence="2" id="KW-1185">Reference proteome</keyword>
<evidence type="ECO:0000313" key="2">
    <source>
        <dbReference type="Proteomes" id="UP001201980"/>
    </source>
</evidence>
<dbReference type="Proteomes" id="UP001201980">
    <property type="component" value="Unassembled WGS sequence"/>
</dbReference>
<comment type="caution">
    <text evidence="1">The sequence shown here is derived from an EMBL/GenBank/DDBJ whole genome shotgun (WGS) entry which is preliminary data.</text>
</comment>
<sequence length="69" mass="7704">MQESHEARSFVCGISATKQAEEEKKKKKKKKRKKLSISPKKWSLSTLATSGLTFTYLPASQSAFTVAQL</sequence>
<dbReference type="EMBL" id="JAKWBI020000151">
    <property type="protein sequence ID" value="KAJ2901451.1"/>
    <property type="molecule type" value="Genomic_DNA"/>
</dbReference>
<gene>
    <name evidence="1" type="ORF">MKZ38_001839</name>
</gene>